<keyword evidence="1" id="KW-1133">Transmembrane helix</keyword>
<reference evidence="3" key="1">
    <citation type="submission" date="2019-05" db="EMBL/GenBank/DDBJ databases">
        <title>Prevotella brunnea sp. nov., isolated from a wound of a patient.</title>
        <authorList>
            <person name="Buhl M."/>
        </authorList>
    </citation>
    <scope>NUCLEOTIDE SEQUENCE [LARGE SCALE GENOMIC DNA]</scope>
    <source>
        <strain evidence="3">A2672</strain>
    </source>
</reference>
<keyword evidence="1" id="KW-0472">Membrane</keyword>
<organism evidence="2 3">
    <name type="scientific">Prevotella brunnea</name>
    <dbReference type="NCBI Taxonomy" id="2508867"/>
    <lineage>
        <taxon>Bacteria</taxon>
        <taxon>Pseudomonadati</taxon>
        <taxon>Bacteroidota</taxon>
        <taxon>Bacteroidia</taxon>
        <taxon>Bacteroidales</taxon>
        <taxon>Prevotellaceae</taxon>
        <taxon>Prevotella</taxon>
    </lineage>
</organism>
<feature type="transmembrane region" description="Helical" evidence="1">
    <location>
        <begin position="5"/>
        <end position="24"/>
    </location>
</feature>
<keyword evidence="1" id="KW-0812">Transmembrane</keyword>
<dbReference type="EMBL" id="SDIK01000037">
    <property type="protein sequence ID" value="TXJ62194.1"/>
    <property type="molecule type" value="Genomic_DNA"/>
</dbReference>
<protein>
    <submittedName>
        <fullName evidence="2">Uncharacterized protein</fullName>
    </submittedName>
</protein>
<evidence type="ECO:0000256" key="1">
    <source>
        <dbReference type="SAM" id="Phobius"/>
    </source>
</evidence>
<dbReference type="Proteomes" id="UP000321612">
    <property type="component" value="Unassembled WGS sequence"/>
</dbReference>
<dbReference type="RefSeq" id="WP_130828597.1">
    <property type="nucleotide sequence ID" value="NZ_SDIK01000037.1"/>
</dbReference>
<accession>A0A5C8GN26</accession>
<feature type="transmembrane region" description="Helical" evidence="1">
    <location>
        <begin position="44"/>
        <end position="68"/>
    </location>
</feature>
<dbReference type="OrthoDB" id="1082131at2"/>
<evidence type="ECO:0000313" key="2">
    <source>
        <dbReference type="EMBL" id="TXJ62194.1"/>
    </source>
</evidence>
<comment type="caution">
    <text evidence="2">The sequence shown here is derived from an EMBL/GenBank/DDBJ whole genome shotgun (WGS) entry which is preliminary data.</text>
</comment>
<dbReference type="AlphaFoldDB" id="A0A5C8GN26"/>
<feature type="transmembrane region" description="Helical" evidence="1">
    <location>
        <begin position="103"/>
        <end position="122"/>
    </location>
</feature>
<name>A0A5C8GN26_9BACT</name>
<sequence length="312" mass="35470">MNNRLLRIIGGTIFCVFSFCYLFFYQGDVMRITQHIVSGGQTSYSPWLGAVLITLALLFLAMGVRLLFSLKKLSALAYFPSALLLALITDIDSRATTLFLPNTPLWVFIVLLILFIPLIIFISKRESQYSSNYLFLRQLWMNLGVLTLLFLLVCIMSNHDKGFHDRAKIEALINEGNFTAALQAAKRMETADSVSTMLILYSNARLGTLADSLFEYPLMGGSKVLQPGRIHSLMQPDSVINKTTRRSANYHLAGFLLDKDLRNFVKYLSLYYPTDSLLPRYYQEAKDIYLHGANKSQAQKGSYTYYYLHSPQ</sequence>
<feature type="transmembrane region" description="Helical" evidence="1">
    <location>
        <begin position="134"/>
        <end position="153"/>
    </location>
</feature>
<proteinExistence type="predicted"/>
<evidence type="ECO:0000313" key="3">
    <source>
        <dbReference type="Proteomes" id="UP000321612"/>
    </source>
</evidence>
<keyword evidence="3" id="KW-1185">Reference proteome</keyword>
<gene>
    <name evidence="2" type="ORF">ETF27_05630</name>
</gene>